<dbReference type="AlphaFoldDB" id="A0A1M7Z4K7"/>
<sequence>MDKSTLGELKYILNEDIFLFDEDKDSLAKESGFHAGNTDLNQVQEPASPGLTKIETKQETAPEVELEPIQVRGKFEKGILILHEEESLNAEIMDMLVKILQAVGHSMSEVGLLNSQELEGRSLDEFHAINAHVVLKFGRIKHPINAFPILDYHIHAENETEYLFADSLTSIFEDSNLKRKLWTTLKTLFNI</sequence>
<dbReference type="Proteomes" id="UP000184609">
    <property type="component" value="Unassembled WGS sequence"/>
</dbReference>
<dbReference type="EMBL" id="FRXN01000001">
    <property type="protein sequence ID" value="SHO59799.1"/>
    <property type="molecule type" value="Genomic_DNA"/>
</dbReference>
<dbReference type="STRING" id="1073327.SAMN04488108_0372"/>
<name>A0A1M7Z4K7_9BACT</name>
<dbReference type="OrthoDB" id="824384at2"/>
<keyword evidence="3" id="KW-1185">Reference proteome</keyword>
<evidence type="ECO:0000256" key="1">
    <source>
        <dbReference type="SAM" id="MobiDB-lite"/>
    </source>
</evidence>
<gene>
    <name evidence="2" type="ORF">SAMN04488108_0372</name>
</gene>
<accession>A0A1M7Z4K7</accession>
<reference evidence="3" key="1">
    <citation type="submission" date="2016-12" db="EMBL/GenBank/DDBJ databases">
        <authorList>
            <person name="Varghese N."/>
            <person name="Submissions S."/>
        </authorList>
    </citation>
    <scope>NUCLEOTIDE SEQUENCE [LARGE SCALE GENOMIC DNA]</scope>
    <source>
        <strain evidence="3">DSM 25035</strain>
    </source>
</reference>
<evidence type="ECO:0000313" key="3">
    <source>
        <dbReference type="Proteomes" id="UP000184609"/>
    </source>
</evidence>
<organism evidence="2 3">
    <name type="scientific">Algoriphagus zhangzhouensis</name>
    <dbReference type="NCBI Taxonomy" id="1073327"/>
    <lineage>
        <taxon>Bacteria</taxon>
        <taxon>Pseudomonadati</taxon>
        <taxon>Bacteroidota</taxon>
        <taxon>Cytophagia</taxon>
        <taxon>Cytophagales</taxon>
        <taxon>Cyclobacteriaceae</taxon>
        <taxon>Algoriphagus</taxon>
    </lineage>
</organism>
<proteinExistence type="predicted"/>
<feature type="region of interest" description="Disordered" evidence="1">
    <location>
        <begin position="36"/>
        <end position="60"/>
    </location>
</feature>
<evidence type="ECO:0000313" key="2">
    <source>
        <dbReference type="EMBL" id="SHO59799.1"/>
    </source>
</evidence>
<protein>
    <submittedName>
        <fullName evidence="2">Uncharacterized protein</fullName>
    </submittedName>
</protein>
<dbReference type="RefSeq" id="WP_073570044.1">
    <property type="nucleotide sequence ID" value="NZ_FRXN01000001.1"/>
</dbReference>